<protein>
    <submittedName>
        <fullName evidence="1">Uncharacterized protein</fullName>
    </submittedName>
</protein>
<comment type="caution">
    <text evidence="1">The sequence shown here is derived from an EMBL/GenBank/DDBJ whole genome shotgun (WGS) entry which is preliminary data.</text>
</comment>
<organism evidence="1 2">
    <name type="scientific">Eumeta variegata</name>
    <name type="common">Bagworm moth</name>
    <name type="synonym">Eumeta japonica</name>
    <dbReference type="NCBI Taxonomy" id="151549"/>
    <lineage>
        <taxon>Eukaryota</taxon>
        <taxon>Metazoa</taxon>
        <taxon>Ecdysozoa</taxon>
        <taxon>Arthropoda</taxon>
        <taxon>Hexapoda</taxon>
        <taxon>Insecta</taxon>
        <taxon>Pterygota</taxon>
        <taxon>Neoptera</taxon>
        <taxon>Endopterygota</taxon>
        <taxon>Lepidoptera</taxon>
        <taxon>Glossata</taxon>
        <taxon>Ditrysia</taxon>
        <taxon>Tineoidea</taxon>
        <taxon>Psychidae</taxon>
        <taxon>Oiketicinae</taxon>
        <taxon>Eumeta</taxon>
    </lineage>
</organism>
<dbReference type="AlphaFoldDB" id="A0A4C1UZZ1"/>
<gene>
    <name evidence="1" type="ORF">EVAR_81565_1</name>
</gene>
<evidence type="ECO:0000313" key="1">
    <source>
        <dbReference type="EMBL" id="GBP31799.1"/>
    </source>
</evidence>
<name>A0A4C1UZZ1_EUMVA</name>
<dbReference type="Proteomes" id="UP000299102">
    <property type="component" value="Unassembled WGS sequence"/>
</dbReference>
<proteinExistence type="predicted"/>
<keyword evidence="2" id="KW-1185">Reference proteome</keyword>
<reference evidence="1 2" key="1">
    <citation type="journal article" date="2019" name="Commun. Biol.">
        <title>The bagworm genome reveals a unique fibroin gene that provides high tensile strength.</title>
        <authorList>
            <person name="Kono N."/>
            <person name="Nakamura H."/>
            <person name="Ohtoshi R."/>
            <person name="Tomita M."/>
            <person name="Numata K."/>
            <person name="Arakawa K."/>
        </authorList>
    </citation>
    <scope>NUCLEOTIDE SEQUENCE [LARGE SCALE GENOMIC DNA]</scope>
</reference>
<sequence length="94" mass="10685">MPKKNGTKVKLEYGTETRINGFDGQTSMRANKKWVVTAVNVDSKPPKNHYCVVDFLGSINVEVLNSPAVTRRELRRAPFKLIFKEYAGPSSWDR</sequence>
<evidence type="ECO:0000313" key="2">
    <source>
        <dbReference type="Proteomes" id="UP000299102"/>
    </source>
</evidence>
<dbReference type="EMBL" id="BGZK01000251">
    <property type="protein sequence ID" value="GBP31799.1"/>
    <property type="molecule type" value="Genomic_DNA"/>
</dbReference>
<accession>A0A4C1UZZ1</accession>